<dbReference type="InterPro" id="IPR000595">
    <property type="entry name" value="cNMP-bd_dom"/>
</dbReference>
<keyword evidence="3" id="KW-1185">Reference proteome</keyword>
<organism evidence="2 3">
    <name type="scientific">Actinocatenispora thailandica</name>
    <dbReference type="NCBI Taxonomy" id="227318"/>
    <lineage>
        <taxon>Bacteria</taxon>
        <taxon>Bacillati</taxon>
        <taxon>Actinomycetota</taxon>
        <taxon>Actinomycetes</taxon>
        <taxon>Micromonosporales</taxon>
        <taxon>Micromonosporaceae</taxon>
        <taxon>Actinocatenispora</taxon>
    </lineage>
</organism>
<dbReference type="PROSITE" id="PS50042">
    <property type="entry name" value="CNMP_BINDING_3"/>
    <property type="match status" value="1"/>
</dbReference>
<dbReference type="PANTHER" id="PTHR24567">
    <property type="entry name" value="CRP FAMILY TRANSCRIPTIONAL REGULATORY PROTEIN"/>
    <property type="match status" value="1"/>
</dbReference>
<name>A0A7R7DKP9_9ACTN</name>
<dbReference type="Proteomes" id="UP000611640">
    <property type="component" value="Chromosome"/>
</dbReference>
<dbReference type="Pfam" id="PF00027">
    <property type="entry name" value="cNMP_binding"/>
    <property type="match status" value="1"/>
</dbReference>
<dbReference type="Gene3D" id="2.60.120.10">
    <property type="entry name" value="Jelly Rolls"/>
    <property type="match status" value="1"/>
</dbReference>
<proteinExistence type="predicted"/>
<evidence type="ECO:0000313" key="2">
    <source>
        <dbReference type="EMBL" id="BCJ33388.1"/>
    </source>
</evidence>
<dbReference type="AlphaFoldDB" id="A0A7R7DKP9"/>
<dbReference type="InterPro" id="IPR050397">
    <property type="entry name" value="Env_Response_Regulators"/>
</dbReference>
<reference evidence="2 3" key="1">
    <citation type="submission" date="2020-08" db="EMBL/GenBank/DDBJ databases">
        <title>Whole genome shotgun sequence of Actinocatenispora thailandica NBRC 105041.</title>
        <authorList>
            <person name="Komaki H."/>
            <person name="Tamura T."/>
        </authorList>
    </citation>
    <scope>NUCLEOTIDE SEQUENCE [LARGE SCALE GENOMIC DNA]</scope>
    <source>
        <strain evidence="2 3">NBRC 105041</strain>
    </source>
</reference>
<dbReference type="GO" id="GO:0005829">
    <property type="term" value="C:cytosol"/>
    <property type="evidence" value="ECO:0007669"/>
    <property type="project" value="TreeGrafter"/>
</dbReference>
<protein>
    <recommendedName>
        <fullName evidence="1">Cyclic nucleotide-binding domain-containing protein</fullName>
    </recommendedName>
</protein>
<dbReference type="RefSeq" id="WP_203960285.1">
    <property type="nucleotide sequence ID" value="NZ_AP023355.1"/>
</dbReference>
<dbReference type="SUPFAM" id="SSF51206">
    <property type="entry name" value="cAMP-binding domain-like"/>
    <property type="match status" value="1"/>
</dbReference>
<sequence length="157" mass="17433">MTAGPVAELATHPFLAGIPDDQLAAVATVTRPLRLPPGSRVFREGEPAARCWLIHTGLVRLDTLVPGRGHVTVETLGAGTVLGWSWLCPPYRWHFGAEATETTHTSEIDGGQLRRLCDDDPDLGYAIMSRFLPVLLDRLQHTRMRLLDLYRSPAWTR</sequence>
<dbReference type="KEGG" id="atl:Athai_08910"/>
<dbReference type="EMBL" id="AP023355">
    <property type="protein sequence ID" value="BCJ33388.1"/>
    <property type="molecule type" value="Genomic_DNA"/>
</dbReference>
<dbReference type="GO" id="GO:0003700">
    <property type="term" value="F:DNA-binding transcription factor activity"/>
    <property type="evidence" value="ECO:0007669"/>
    <property type="project" value="TreeGrafter"/>
</dbReference>
<dbReference type="InterPro" id="IPR014710">
    <property type="entry name" value="RmlC-like_jellyroll"/>
</dbReference>
<feature type="domain" description="Cyclic nucleotide-binding" evidence="1">
    <location>
        <begin position="14"/>
        <end position="83"/>
    </location>
</feature>
<evidence type="ECO:0000313" key="3">
    <source>
        <dbReference type="Proteomes" id="UP000611640"/>
    </source>
</evidence>
<dbReference type="InterPro" id="IPR018490">
    <property type="entry name" value="cNMP-bd_dom_sf"/>
</dbReference>
<dbReference type="SMART" id="SM00100">
    <property type="entry name" value="cNMP"/>
    <property type="match status" value="1"/>
</dbReference>
<dbReference type="PANTHER" id="PTHR24567:SF74">
    <property type="entry name" value="HTH-TYPE TRANSCRIPTIONAL REGULATOR ARCR"/>
    <property type="match status" value="1"/>
</dbReference>
<evidence type="ECO:0000259" key="1">
    <source>
        <dbReference type="PROSITE" id="PS50042"/>
    </source>
</evidence>
<dbReference type="CDD" id="cd00038">
    <property type="entry name" value="CAP_ED"/>
    <property type="match status" value="1"/>
</dbReference>
<accession>A0A7R7DKP9</accession>
<gene>
    <name evidence="2" type="ORF">Athai_08910</name>
</gene>